<proteinExistence type="predicted"/>
<evidence type="ECO:0000313" key="1">
    <source>
        <dbReference type="EMBL" id="EIY59805.1"/>
    </source>
</evidence>
<name>I8Y9L6_9BACE</name>
<keyword evidence="2" id="KW-1185">Reference proteome</keyword>
<accession>I8Y9L6</accession>
<dbReference type="EMBL" id="AGXV01000038">
    <property type="protein sequence ID" value="EIY59805.1"/>
    <property type="molecule type" value="Genomic_DNA"/>
</dbReference>
<comment type="caution">
    <text evidence="1">The sequence shown here is derived from an EMBL/GenBank/DDBJ whole genome shotgun (WGS) entry which is preliminary data.</text>
</comment>
<dbReference type="AlphaFoldDB" id="I8Y9L6"/>
<evidence type="ECO:0000313" key="2">
    <source>
        <dbReference type="Proteomes" id="UP000005150"/>
    </source>
</evidence>
<dbReference type="Proteomes" id="UP000005150">
    <property type="component" value="Unassembled WGS sequence"/>
</dbReference>
<gene>
    <name evidence="1" type="ORF">HMPREF1071_03284</name>
</gene>
<dbReference type="HOGENOM" id="CLU_3324702_0_0_10"/>
<reference evidence="1 2" key="1">
    <citation type="submission" date="2012-02" db="EMBL/GenBank/DDBJ databases">
        <title>The Genome Sequence of Bacteroides salyersiae CL02T12C01.</title>
        <authorList>
            <consortium name="The Broad Institute Genome Sequencing Platform"/>
            <person name="Earl A."/>
            <person name="Ward D."/>
            <person name="Feldgarden M."/>
            <person name="Gevers D."/>
            <person name="Zitomersky N.L."/>
            <person name="Coyne M.J."/>
            <person name="Comstock L.E."/>
            <person name="Young S.K."/>
            <person name="Zeng Q."/>
            <person name="Gargeya S."/>
            <person name="Fitzgerald M."/>
            <person name="Haas B."/>
            <person name="Abouelleil A."/>
            <person name="Alvarado L."/>
            <person name="Arachchi H.M."/>
            <person name="Berlin A."/>
            <person name="Chapman S.B."/>
            <person name="Gearin G."/>
            <person name="Goldberg J."/>
            <person name="Griggs A."/>
            <person name="Gujja S."/>
            <person name="Hansen M."/>
            <person name="Heiman D."/>
            <person name="Howarth C."/>
            <person name="Larimer J."/>
            <person name="Lui A."/>
            <person name="MacDonald P.J.P."/>
            <person name="McCowen C."/>
            <person name="Montmayeur A."/>
            <person name="Murphy C."/>
            <person name="Neiman D."/>
            <person name="Pearson M."/>
            <person name="Priest M."/>
            <person name="Roberts A."/>
            <person name="Saif S."/>
            <person name="Shea T."/>
            <person name="Sisk P."/>
            <person name="Stolte C."/>
            <person name="Sykes S."/>
            <person name="Wortman J."/>
            <person name="Nusbaum C."/>
            <person name="Birren B."/>
        </authorList>
    </citation>
    <scope>NUCLEOTIDE SEQUENCE [LARGE SCALE GENOMIC DNA]</scope>
    <source>
        <strain evidence="1 2">CL02T12C01</strain>
    </source>
</reference>
<organism evidence="1 2">
    <name type="scientific">Bacteroides salyersiae CL02T12C01</name>
    <dbReference type="NCBI Taxonomy" id="997887"/>
    <lineage>
        <taxon>Bacteria</taxon>
        <taxon>Pseudomonadati</taxon>
        <taxon>Bacteroidota</taxon>
        <taxon>Bacteroidia</taxon>
        <taxon>Bacteroidales</taxon>
        <taxon>Bacteroidaceae</taxon>
        <taxon>Bacteroides</taxon>
    </lineage>
</organism>
<sequence length="38" mass="4679">MEESVKPDKHNKQKCPLMMYTSEFNRKMKSNMYFCPYI</sequence>
<protein>
    <submittedName>
        <fullName evidence="1">Uncharacterized protein</fullName>
    </submittedName>
</protein>